<protein>
    <submittedName>
        <fullName evidence="1">Uncharacterized protein</fullName>
    </submittedName>
</protein>
<dbReference type="Proteomes" id="UP000534783">
    <property type="component" value="Unassembled WGS sequence"/>
</dbReference>
<proteinExistence type="predicted"/>
<evidence type="ECO:0000313" key="1">
    <source>
        <dbReference type="EMBL" id="NKE73622.1"/>
    </source>
</evidence>
<accession>A0A7X6DUF5</accession>
<gene>
    <name evidence="1" type="ORF">MNODULE_22960</name>
</gene>
<reference evidence="1 2" key="1">
    <citation type="journal article" date="2020" name="Nature">
        <title>Bacterial chemolithoautotrophy via manganese oxidation.</title>
        <authorList>
            <person name="Yu H."/>
            <person name="Leadbetter J.R."/>
        </authorList>
    </citation>
    <scope>NUCLEOTIDE SEQUENCE [LARGE SCALE GENOMIC DNA]</scope>
    <source>
        <strain evidence="1 2">Mn-1</strain>
    </source>
</reference>
<comment type="caution">
    <text evidence="1">The sequence shown here is derived from an EMBL/GenBank/DDBJ whole genome shotgun (WGS) entry which is preliminary data.</text>
</comment>
<keyword evidence="2" id="KW-1185">Reference proteome</keyword>
<dbReference type="RefSeq" id="WP_168063585.1">
    <property type="nucleotide sequence ID" value="NZ_VTOW01000009.1"/>
</dbReference>
<name>A0A7X6DUF5_9BACT</name>
<dbReference type="AlphaFoldDB" id="A0A7X6DUF5"/>
<organism evidence="1 2">
    <name type="scientific">Candidatus Manganitrophus noduliformans</name>
    <dbReference type="NCBI Taxonomy" id="2606439"/>
    <lineage>
        <taxon>Bacteria</taxon>
        <taxon>Pseudomonadati</taxon>
        <taxon>Nitrospirota</taxon>
        <taxon>Nitrospiria</taxon>
        <taxon>Candidatus Troglogloeales</taxon>
        <taxon>Candidatus Manganitrophaceae</taxon>
        <taxon>Candidatus Manganitrophus</taxon>
    </lineage>
</organism>
<evidence type="ECO:0000313" key="2">
    <source>
        <dbReference type="Proteomes" id="UP000534783"/>
    </source>
</evidence>
<sequence>MRENTEIAQLEKMATLGEKAAEESFSFSDAVALAQVGAAFRYESEKITFVIRRPGWVGRLLGKRLCFEIYNDQERLRCQVSASFAESRWEKLRFEFGRLPWRR</sequence>
<dbReference type="EMBL" id="VTOW01000009">
    <property type="protein sequence ID" value="NKE73622.1"/>
    <property type="molecule type" value="Genomic_DNA"/>
</dbReference>